<dbReference type="EMBL" id="CAIIXF020000012">
    <property type="protein sequence ID" value="CAH1801776.1"/>
    <property type="molecule type" value="Genomic_DNA"/>
</dbReference>
<feature type="chain" id="PRO_5035773725" evidence="1">
    <location>
        <begin position="25"/>
        <end position="214"/>
    </location>
</feature>
<dbReference type="Proteomes" id="UP000749559">
    <property type="component" value="Unassembled WGS sequence"/>
</dbReference>
<keyword evidence="3" id="KW-1185">Reference proteome</keyword>
<evidence type="ECO:0000313" key="2">
    <source>
        <dbReference type="EMBL" id="CAH1801776.1"/>
    </source>
</evidence>
<comment type="caution">
    <text evidence="2">The sequence shown here is derived from an EMBL/GenBank/DDBJ whole genome shotgun (WGS) entry which is preliminary data.</text>
</comment>
<accession>A0A8S4Q7E6</accession>
<reference evidence="2" key="1">
    <citation type="submission" date="2022-03" db="EMBL/GenBank/DDBJ databases">
        <authorList>
            <person name="Martin C."/>
        </authorList>
    </citation>
    <scope>NUCLEOTIDE SEQUENCE</scope>
</reference>
<protein>
    <submittedName>
        <fullName evidence="2">Uncharacterized protein</fullName>
    </submittedName>
</protein>
<organism evidence="2 3">
    <name type="scientific">Owenia fusiformis</name>
    <name type="common">Polychaete worm</name>
    <dbReference type="NCBI Taxonomy" id="6347"/>
    <lineage>
        <taxon>Eukaryota</taxon>
        <taxon>Metazoa</taxon>
        <taxon>Spiralia</taxon>
        <taxon>Lophotrochozoa</taxon>
        <taxon>Annelida</taxon>
        <taxon>Polychaeta</taxon>
        <taxon>Sedentaria</taxon>
        <taxon>Canalipalpata</taxon>
        <taxon>Sabellida</taxon>
        <taxon>Oweniida</taxon>
        <taxon>Oweniidae</taxon>
        <taxon>Owenia</taxon>
    </lineage>
</organism>
<dbReference type="AlphaFoldDB" id="A0A8S4Q7E6"/>
<sequence>MISREKMMSGRNIILIWVITMTTALPWKLTDRAEKIAVTENYCKDDVPLSNLCDWCQQDAHVCCEDKALIRHCFGVFMKNLHNTADEPNDKKKQSHLKFPLDEYDYINRPDIPDYYYSSYDNNVKGDDIENRKRVHYSALNRWGSIRPGPLRQLRPKDEIETKKRWGVMDMMGMKVRFPSVYQYQRGRFNANGKITLPTKKWGMLKLNSYRLVE</sequence>
<evidence type="ECO:0000313" key="3">
    <source>
        <dbReference type="Proteomes" id="UP000749559"/>
    </source>
</evidence>
<feature type="signal peptide" evidence="1">
    <location>
        <begin position="1"/>
        <end position="24"/>
    </location>
</feature>
<proteinExistence type="predicted"/>
<evidence type="ECO:0000256" key="1">
    <source>
        <dbReference type="SAM" id="SignalP"/>
    </source>
</evidence>
<keyword evidence="1" id="KW-0732">Signal</keyword>
<gene>
    <name evidence="2" type="ORF">OFUS_LOCUS25528</name>
</gene>
<name>A0A8S4Q7E6_OWEFU</name>